<gene>
    <name evidence="1" type="ORF">TDIS_1632</name>
</gene>
<sequence length="466" mass="56813">MDKMKRSVFVGLLLCLLLPGLGWGDSFRINLWPLLFYAKEKERSRLELLGPFIYRYRNTKEDSFSLRPIFTEVTNKEEKTEDLYFLSPLGHYHKEKDFRRFRLVPLFSYDWVEGEKTSGAHHTYFPVFWGRTESGEKYWGLFPIYGRMKERFGYDEIRFVLWPIYSQAREGSNRSTNILWPIFNYSRGPELSGFKVWPIWGYRERKGQFRRSFFLWPFFISEERYYDDGPPARKRMFFPLWVREEGPRYRKTIYFWPFFQHLETTDQRFKQWDLPWPIFQIQKGEDKEGFRIFPLFGYRKTSDKESNFVLWPIFQGEHLVRGKEEETSARILLLSRYRKVYREGEEKESFIRFWPLFVRYRSSEGESLFYFPAILPFYDEGVERNWGPFLKLLEYYRFPDGKRYFKLLWGLYRYEAGPSKSVQEIAFLLSLRRSPSEFEFSLFHGLFAIGKEGGRFRLKVFWYPLF</sequence>
<dbReference type="Proteomes" id="UP000078390">
    <property type="component" value="Unassembled WGS sequence"/>
</dbReference>
<protein>
    <submittedName>
        <fullName evidence="1">Uncharacterized protein</fullName>
    </submittedName>
</protein>
<comment type="caution">
    <text evidence="1">The sequence shown here is derived from an EMBL/GenBank/DDBJ whole genome shotgun (WGS) entry which is preliminary data.</text>
</comment>
<evidence type="ECO:0000313" key="1">
    <source>
        <dbReference type="EMBL" id="OAQ20277.1"/>
    </source>
</evidence>
<accession>A0A179D2I8</accession>
<organism evidence="1 2">
    <name type="scientific">Thermosulfurimonas dismutans</name>
    <dbReference type="NCBI Taxonomy" id="999894"/>
    <lineage>
        <taxon>Bacteria</taxon>
        <taxon>Pseudomonadati</taxon>
        <taxon>Thermodesulfobacteriota</taxon>
        <taxon>Thermodesulfobacteria</taxon>
        <taxon>Thermodesulfobacteriales</taxon>
        <taxon>Thermodesulfobacteriaceae</taxon>
        <taxon>Thermosulfurimonas</taxon>
    </lineage>
</organism>
<dbReference type="STRING" id="999894.TDIS_1632"/>
<dbReference type="PATRIC" id="fig|999894.6.peg.1629"/>
<proteinExistence type="predicted"/>
<dbReference type="EMBL" id="LWLG01000013">
    <property type="protein sequence ID" value="OAQ20277.1"/>
    <property type="molecule type" value="Genomic_DNA"/>
</dbReference>
<reference evidence="1 2" key="1">
    <citation type="submission" date="2016-04" db="EMBL/GenBank/DDBJ databases">
        <title>Genome analysis of Thermosulfurimonas dismutans, the first thermophilic sulfur-disproportionating bacterium of the phylum Thermodesulfobacteria.</title>
        <authorList>
            <person name="Mardanov A.V."/>
            <person name="Beletsky A.V."/>
            <person name="Kadnikov V.V."/>
            <person name="Slobodkin A.I."/>
            <person name="Ravin N.V."/>
        </authorList>
    </citation>
    <scope>NUCLEOTIDE SEQUENCE [LARGE SCALE GENOMIC DNA]</scope>
    <source>
        <strain evidence="1 2">S95</strain>
    </source>
</reference>
<name>A0A179D2I8_9BACT</name>
<evidence type="ECO:0000313" key="2">
    <source>
        <dbReference type="Proteomes" id="UP000078390"/>
    </source>
</evidence>
<dbReference type="AlphaFoldDB" id="A0A179D2I8"/>
<keyword evidence="2" id="KW-1185">Reference proteome</keyword>